<evidence type="ECO:0000313" key="2">
    <source>
        <dbReference type="Proteomes" id="UP001204015"/>
    </source>
</evidence>
<dbReference type="Gene3D" id="3.40.50.1240">
    <property type="entry name" value="Phosphoglycerate mutase-like"/>
    <property type="match status" value="1"/>
</dbReference>
<dbReference type="CDD" id="cd07067">
    <property type="entry name" value="HP_PGM_like"/>
    <property type="match status" value="1"/>
</dbReference>
<dbReference type="Proteomes" id="UP001204015">
    <property type="component" value="Unassembled WGS sequence"/>
</dbReference>
<name>A0ABT1BZM9_9BACT</name>
<dbReference type="SMART" id="SM00855">
    <property type="entry name" value="PGAM"/>
    <property type="match status" value="1"/>
</dbReference>
<keyword evidence="2" id="KW-1185">Reference proteome</keyword>
<dbReference type="Pfam" id="PF00300">
    <property type="entry name" value="His_Phos_1"/>
    <property type="match status" value="1"/>
</dbReference>
<sequence length="198" mass="22454">MKVILIRHTRVGVPPGTCYGWTDVPVAETFPQEAEATAKKLEEIITQDGVRHPLDAVYVSPLSRARKLAAFCGYASKGFPAHPGRELGQAHVDERLKEMNMGKWEMQRYDDIPKNDPFILEWYKDYMHLACTGGESFPQLYNRISSFLDELREKPYRQVALFAHGGVLICAGIYGKLFTPEEAFEHETDYGGIETIEI</sequence>
<evidence type="ECO:0000313" key="1">
    <source>
        <dbReference type="EMBL" id="MCO6026546.1"/>
    </source>
</evidence>
<dbReference type="InterPro" id="IPR050275">
    <property type="entry name" value="PGM_Phosphatase"/>
</dbReference>
<dbReference type="InterPro" id="IPR013078">
    <property type="entry name" value="His_Pase_superF_clade-1"/>
</dbReference>
<comment type="caution">
    <text evidence="1">The sequence shown here is derived from an EMBL/GenBank/DDBJ whole genome shotgun (WGS) entry which is preliminary data.</text>
</comment>
<gene>
    <name evidence="1" type="ORF">NG821_11995</name>
</gene>
<reference evidence="1 2" key="1">
    <citation type="submission" date="2022-06" db="EMBL/GenBank/DDBJ databases">
        <title>A taxonomic note on the genus Prevotella: Description of four novel genera and emended description of the genera Hallella and Xylanibacter.</title>
        <authorList>
            <person name="Hitch T.C.A."/>
        </authorList>
    </citation>
    <scope>NUCLEOTIDE SEQUENCE [LARGE SCALE GENOMIC DNA]</scope>
    <source>
        <strain evidence="1 2">DSM 100619</strain>
    </source>
</reference>
<organism evidence="1 2">
    <name type="scientific">Segatella cerevisiae</name>
    <dbReference type="NCBI Taxonomy" id="2053716"/>
    <lineage>
        <taxon>Bacteria</taxon>
        <taxon>Pseudomonadati</taxon>
        <taxon>Bacteroidota</taxon>
        <taxon>Bacteroidia</taxon>
        <taxon>Bacteroidales</taxon>
        <taxon>Prevotellaceae</taxon>
        <taxon>Segatella</taxon>
    </lineage>
</organism>
<accession>A0ABT1BZM9</accession>
<dbReference type="EMBL" id="JAMXLY010000073">
    <property type="protein sequence ID" value="MCO6026546.1"/>
    <property type="molecule type" value="Genomic_DNA"/>
</dbReference>
<dbReference type="RefSeq" id="WP_252761896.1">
    <property type="nucleotide sequence ID" value="NZ_JAMXLY010000073.1"/>
</dbReference>
<dbReference type="SUPFAM" id="SSF53254">
    <property type="entry name" value="Phosphoglycerate mutase-like"/>
    <property type="match status" value="1"/>
</dbReference>
<dbReference type="InterPro" id="IPR029033">
    <property type="entry name" value="His_PPase_superfam"/>
</dbReference>
<proteinExistence type="predicted"/>
<dbReference type="PANTHER" id="PTHR48100:SF1">
    <property type="entry name" value="HISTIDINE PHOSPHATASE FAMILY PROTEIN-RELATED"/>
    <property type="match status" value="1"/>
</dbReference>
<dbReference type="PANTHER" id="PTHR48100">
    <property type="entry name" value="BROAD-SPECIFICITY PHOSPHATASE YOR283W-RELATED"/>
    <property type="match status" value="1"/>
</dbReference>
<protein>
    <submittedName>
        <fullName evidence="1">Alpha-ribazole phosphatase family protein</fullName>
    </submittedName>
</protein>